<keyword evidence="1" id="KW-0175">Coiled coil</keyword>
<evidence type="ECO:0000313" key="5">
    <source>
        <dbReference type="EMBL" id="MCC2119545.1"/>
    </source>
</evidence>
<dbReference type="InterPro" id="IPR049174">
    <property type="entry name" value="Beta-AFase-like"/>
</dbReference>
<dbReference type="EMBL" id="JAJEPV010000016">
    <property type="protein sequence ID" value="MCC2119545.1"/>
    <property type="molecule type" value="Genomic_DNA"/>
</dbReference>
<dbReference type="PANTHER" id="PTHR43465">
    <property type="entry name" value="DUF1680 DOMAIN PROTEIN (AFU_ORTHOLOGUE AFUA_1G08910)"/>
    <property type="match status" value="1"/>
</dbReference>
<keyword evidence="5" id="KW-0378">Hydrolase</keyword>
<dbReference type="InterPro" id="IPR012878">
    <property type="entry name" value="Beta-AFase-like_GH127_cat"/>
</dbReference>
<dbReference type="Proteomes" id="UP001197795">
    <property type="component" value="Unassembled WGS sequence"/>
</dbReference>
<feature type="coiled-coil region" evidence="1">
    <location>
        <begin position="83"/>
        <end position="110"/>
    </location>
</feature>
<keyword evidence="6" id="KW-1185">Reference proteome</keyword>
<dbReference type="Pfam" id="PF07944">
    <property type="entry name" value="Beta-AFase-like_GH127_cat"/>
    <property type="match status" value="1"/>
</dbReference>
<evidence type="ECO:0000256" key="1">
    <source>
        <dbReference type="SAM" id="Coils"/>
    </source>
</evidence>
<dbReference type="InterPro" id="IPR049046">
    <property type="entry name" value="Beta-AFase-like_GH127_middle"/>
</dbReference>
<dbReference type="SUPFAM" id="SSF48208">
    <property type="entry name" value="Six-hairpin glycosidases"/>
    <property type="match status" value="1"/>
</dbReference>
<dbReference type="GO" id="GO:0016787">
    <property type="term" value="F:hydrolase activity"/>
    <property type="evidence" value="ECO:0007669"/>
    <property type="project" value="UniProtKB-KW"/>
</dbReference>
<feature type="domain" description="Non-reducing end beta-L-arabinofuranosidase-like GH127 middle" evidence="3">
    <location>
        <begin position="434"/>
        <end position="526"/>
    </location>
</feature>
<sequence length="640" mass="73349">MRLNTVQLSRMDITDPFWKQYTDLVEDVIIPYQWDIMNDNVPGVESSHCLENFKIAAGLKKGQFYGAVFQDTDVAKWLEAVGYSLAEKKNEKLEKLADDAIDVIVQAQQEDGYLDTYFIIKEPSQRWRNLCEGHELYSAGHMIEAAVAYYEGTGKRKLLDSMIRLADLICRTFGPEEGQNHGYPGHQEIELALVRLYRVTQDKKYLEQAKYFLDIRGAGKNYFLEERKQENFKRIFPEFEDYDPAYSQSHEPVREQKTAEGHAVRAVYMYSAMADVAEEYQDKELMEACVALWENITQKRMYITGGIGSSGFLERFTTDYDLPNDSNYSETCASIGMALFSLRMANITRNSRYAELMEQELYNNILAGIAQDGKSFFYVNPLEIKPRQCMSHTSRAHVKARRQKWFGVACCPPNIARTLASLGQYIYGVDGADIYTHLYIGNQTYIPVNNDVVKITMDSMFPWEGNIKVKVQGVKEKVRLHFRIPSYAENFRLYCDGKEQELTVSKGYACVEICRDSELSIQFDMPVEFLHADPRVSADVGKVAIKRGPIVYCLEEVDNGAELQCIYLSGKAAQKKKSTYFSECLELELQGRRLIPRNGELYSSAGLTYEDAVVRAIPYAYWNNRGEGEMLVWIHEMIGN</sequence>
<dbReference type="InterPro" id="IPR008928">
    <property type="entry name" value="6-hairpin_glycosidase_sf"/>
</dbReference>
<feature type="domain" description="Non-reducing end beta-L-arabinofuranosidase-like GH127 catalytic" evidence="2">
    <location>
        <begin position="13"/>
        <end position="423"/>
    </location>
</feature>
<dbReference type="RefSeq" id="WP_227062634.1">
    <property type="nucleotide sequence ID" value="NZ_JAJEPV010000016.1"/>
</dbReference>
<organism evidence="5 6">
    <name type="scientific">Waltera acetigignens</name>
    <dbReference type="NCBI Taxonomy" id="2981769"/>
    <lineage>
        <taxon>Bacteria</taxon>
        <taxon>Bacillati</taxon>
        <taxon>Bacillota</taxon>
        <taxon>Clostridia</taxon>
        <taxon>Lachnospirales</taxon>
        <taxon>Lachnospiraceae</taxon>
        <taxon>Waltera</taxon>
    </lineage>
</organism>
<dbReference type="Pfam" id="PF20736">
    <property type="entry name" value="Glyco_hydro127M"/>
    <property type="match status" value="1"/>
</dbReference>
<proteinExistence type="predicted"/>
<evidence type="ECO:0000259" key="3">
    <source>
        <dbReference type="Pfam" id="PF20736"/>
    </source>
</evidence>
<evidence type="ECO:0000313" key="6">
    <source>
        <dbReference type="Proteomes" id="UP001197795"/>
    </source>
</evidence>
<reference evidence="5 6" key="1">
    <citation type="submission" date="2021-10" db="EMBL/GenBank/DDBJ databases">
        <title>Anaerobic single-cell dispensing facilitates the cultivation of human gut bacteria.</title>
        <authorList>
            <person name="Afrizal A."/>
        </authorList>
    </citation>
    <scope>NUCLEOTIDE SEQUENCE [LARGE SCALE GENOMIC DNA]</scope>
    <source>
        <strain evidence="5 6">CLA-AA-H273</strain>
    </source>
</reference>
<evidence type="ECO:0000259" key="2">
    <source>
        <dbReference type="Pfam" id="PF07944"/>
    </source>
</evidence>
<name>A0AAE3A3Q6_9FIRM</name>
<comment type="caution">
    <text evidence="5">The sequence shown here is derived from an EMBL/GenBank/DDBJ whole genome shotgun (WGS) entry which is preliminary data.</text>
</comment>
<evidence type="ECO:0000259" key="4">
    <source>
        <dbReference type="Pfam" id="PF20737"/>
    </source>
</evidence>
<protein>
    <submittedName>
        <fullName evidence="5">Glycoside hydrolase family 127 protein</fullName>
    </submittedName>
</protein>
<dbReference type="PANTHER" id="PTHR43465:SF2">
    <property type="entry name" value="DUF1680 DOMAIN PROTEIN (AFU_ORTHOLOGUE AFUA_1G08910)"/>
    <property type="match status" value="1"/>
</dbReference>
<gene>
    <name evidence="5" type="ORF">LKD75_08060</name>
</gene>
<accession>A0AAE3A3Q6</accession>
<dbReference type="Gene3D" id="1.50.10.10">
    <property type="match status" value="1"/>
</dbReference>
<dbReference type="InterPro" id="IPR049049">
    <property type="entry name" value="Beta-AFase-like_GH127_C"/>
</dbReference>
<dbReference type="Pfam" id="PF20737">
    <property type="entry name" value="Glyco_hydro127C"/>
    <property type="match status" value="1"/>
</dbReference>
<dbReference type="GO" id="GO:0005975">
    <property type="term" value="P:carbohydrate metabolic process"/>
    <property type="evidence" value="ECO:0007669"/>
    <property type="project" value="InterPro"/>
</dbReference>
<dbReference type="InterPro" id="IPR012341">
    <property type="entry name" value="6hp_glycosidase-like_sf"/>
</dbReference>
<dbReference type="AlphaFoldDB" id="A0AAE3A3Q6"/>
<feature type="domain" description="Non-reducing end beta-L-arabinofuranosidase-like GH127 C-terminal" evidence="4">
    <location>
        <begin position="527"/>
        <end position="634"/>
    </location>
</feature>